<proteinExistence type="predicted"/>
<dbReference type="OrthoDB" id="2418900at2759"/>
<dbReference type="EMBL" id="JAACJJ010000042">
    <property type="protein sequence ID" value="KAF5316434.1"/>
    <property type="molecule type" value="Genomic_DNA"/>
</dbReference>
<protein>
    <recommendedName>
        <fullName evidence="4">C2H2-type domain-containing protein</fullName>
    </recommendedName>
</protein>
<organism evidence="2 3">
    <name type="scientific">Psilocybe cf. subviscida</name>
    <dbReference type="NCBI Taxonomy" id="2480587"/>
    <lineage>
        <taxon>Eukaryota</taxon>
        <taxon>Fungi</taxon>
        <taxon>Dikarya</taxon>
        <taxon>Basidiomycota</taxon>
        <taxon>Agaricomycotina</taxon>
        <taxon>Agaricomycetes</taxon>
        <taxon>Agaricomycetidae</taxon>
        <taxon>Agaricales</taxon>
        <taxon>Agaricineae</taxon>
        <taxon>Strophariaceae</taxon>
        <taxon>Psilocybe</taxon>
    </lineage>
</organism>
<evidence type="ECO:0000313" key="3">
    <source>
        <dbReference type="Proteomes" id="UP000567179"/>
    </source>
</evidence>
<dbReference type="AlphaFoldDB" id="A0A8H5B4G2"/>
<evidence type="ECO:0008006" key="4">
    <source>
        <dbReference type="Google" id="ProtNLM"/>
    </source>
</evidence>
<dbReference type="Pfam" id="PF18759">
    <property type="entry name" value="Plavaka"/>
    <property type="match status" value="1"/>
</dbReference>
<evidence type="ECO:0000313" key="2">
    <source>
        <dbReference type="EMBL" id="KAF5316434.1"/>
    </source>
</evidence>
<evidence type="ECO:0000256" key="1">
    <source>
        <dbReference type="SAM" id="MobiDB-lite"/>
    </source>
</evidence>
<name>A0A8H5B4G2_9AGAR</name>
<dbReference type="Proteomes" id="UP000567179">
    <property type="component" value="Unassembled WGS sequence"/>
</dbReference>
<comment type="caution">
    <text evidence="2">The sequence shown here is derived from an EMBL/GenBank/DDBJ whole genome shotgun (WGS) entry which is preliminary data.</text>
</comment>
<reference evidence="2 3" key="1">
    <citation type="journal article" date="2020" name="ISME J.">
        <title>Uncovering the hidden diversity of litter-decomposition mechanisms in mushroom-forming fungi.</title>
        <authorList>
            <person name="Floudas D."/>
            <person name="Bentzer J."/>
            <person name="Ahren D."/>
            <person name="Johansson T."/>
            <person name="Persson P."/>
            <person name="Tunlid A."/>
        </authorList>
    </citation>
    <scope>NUCLEOTIDE SEQUENCE [LARGE SCALE GENOMIC DNA]</scope>
    <source>
        <strain evidence="2 3">CBS 101986</strain>
    </source>
</reference>
<sequence length="827" mass="93225">MSGGDHTDCGVALTVLKDTPDQAVNILSEIWRSHDDPEILNASAKTANSLGGTGLISKSSVVNDGIKASSKHISETNDTNLIPMKTLSKRCLTSIAPLLPSMHLFGVAHPRVKCPACLKVFNTIAGRNSHTAQVKSCNEFLKTQLHELVDNLEQEHDAMDIDDEEDSHDGSHLQEPSPWIPMDHHEDELILLPEPDDQSPVPPSGSSTNQQTQGNLRPITLDDNEDTRHIVEHPTAGRIFSHHANPLGTDIASDNVYTPFSSELDWKVAEWAVKDRVGNNSFDRLLDIPGVVEKLGLSYKNIQNLHGVVDSFSERAGDWKTQTLSFDDRPDETFTIRYRCPVEAIKSLWADPNNQEHLVFAPKKVYSDETKENRIYNEMWTGQWWHVLQSRIPQGGTVAPVILATDKTQLTQFSGNKSAYPVYLTIGNLPKAIRRKPSKNACILIGYLSVQKFDRSSMTELEHRSRMQRAFHQSMKIILEPLIKAGKEGVQMRSSNGDVRLVFPILSCYVADYPEQCLVACSKYGTCPKCRQTANHLADLDSTIPPRTNQWTKSIIQDAQKNASGSMNSFSKACMEHDVAGGVYEPFWKDFPHSDIHKAITPDILHQIYQGLFKHVVEWCQMAVGTKELDRRIRTLPLGYGLRRFKNGISGLSQISGSERKNMAKILLACVHNLMTAKGIKAIRALIDFIFLAQYETHDNDTLGYLQDALNSFHENKSYFIEVDARKHLNLPKLHSISHYIQCIKLFGTTDNYNTEMFERLHIDFAKQGWRASNQRDEFPQMIRWLSRQEKITAFKLLQYFTLSHMDPLDSTDSTGLQWSPVESSGL</sequence>
<dbReference type="InterPro" id="IPR041078">
    <property type="entry name" value="Plavaka"/>
</dbReference>
<gene>
    <name evidence="2" type="ORF">D9619_006912</name>
</gene>
<feature type="region of interest" description="Disordered" evidence="1">
    <location>
        <begin position="193"/>
        <end position="223"/>
    </location>
</feature>
<feature type="compositionally biased region" description="Polar residues" evidence="1">
    <location>
        <begin position="204"/>
        <end position="215"/>
    </location>
</feature>
<accession>A0A8H5B4G2</accession>
<keyword evidence="3" id="KW-1185">Reference proteome</keyword>